<evidence type="ECO:0000313" key="2">
    <source>
        <dbReference type="EMBL" id="MFC5992924.1"/>
    </source>
</evidence>
<proteinExistence type="predicted"/>
<protein>
    <submittedName>
        <fullName evidence="2">Uncharacterized protein</fullName>
    </submittedName>
</protein>
<organism evidence="2 3">
    <name type="scientific">Pseudonocardia hispaniensis</name>
    <dbReference type="NCBI Taxonomy" id="904933"/>
    <lineage>
        <taxon>Bacteria</taxon>
        <taxon>Bacillati</taxon>
        <taxon>Actinomycetota</taxon>
        <taxon>Actinomycetes</taxon>
        <taxon>Pseudonocardiales</taxon>
        <taxon>Pseudonocardiaceae</taxon>
        <taxon>Pseudonocardia</taxon>
    </lineage>
</organism>
<keyword evidence="3" id="KW-1185">Reference proteome</keyword>
<keyword evidence="1" id="KW-0812">Transmembrane</keyword>
<name>A0ABW1IWS0_9PSEU</name>
<evidence type="ECO:0000256" key="1">
    <source>
        <dbReference type="SAM" id="Phobius"/>
    </source>
</evidence>
<keyword evidence="1" id="KW-0472">Membrane</keyword>
<comment type="caution">
    <text evidence="2">The sequence shown here is derived from an EMBL/GenBank/DDBJ whole genome shotgun (WGS) entry which is preliminary data.</text>
</comment>
<feature type="transmembrane region" description="Helical" evidence="1">
    <location>
        <begin position="32"/>
        <end position="56"/>
    </location>
</feature>
<keyword evidence="1" id="KW-1133">Transmembrane helix</keyword>
<feature type="transmembrane region" description="Helical" evidence="1">
    <location>
        <begin position="7"/>
        <end position="26"/>
    </location>
</feature>
<sequence>MTAATVRAVLPAAVTGLAAVTFWGIALAAGPWWMWLLPVVAGAVAAAWVWLGGLVADQRADLRQLRCAPDGCRCLRHTAAATTRTREVA</sequence>
<dbReference type="Proteomes" id="UP001596302">
    <property type="component" value="Unassembled WGS sequence"/>
</dbReference>
<accession>A0ABW1IWS0</accession>
<gene>
    <name evidence="2" type="ORF">ACFQE5_01715</name>
</gene>
<reference evidence="3" key="1">
    <citation type="journal article" date="2019" name="Int. J. Syst. Evol. Microbiol.">
        <title>The Global Catalogue of Microorganisms (GCM) 10K type strain sequencing project: providing services to taxonomists for standard genome sequencing and annotation.</title>
        <authorList>
            <consortium name="The Broad Institute Genomics Platform"/>
            <consortium name="The Broad Institute Genome Sequencing Center for Infectious Disease"/>
            <person name="Wu L."/>
            <person name="Ma J."/>
        </authorList>
    </citation>
    <scope>NUCLEOTIDE SEQUENCE [LARGE SCALE GENOMIC DNA]</scope>
    <source>
        <strain evidence="3">CCM 8391</strain>
    </source>
</reference>
<evidence type="ECO:0000313" key="3">
    <source>
        <dbReference type="Proteomes" id="UP001596302"/>
    </source>
</evidence>
<dbReference type="RefSeq" id="WP_379581974.1">
    <property type="nucleotide sequence ID" value="NZ_JBHSQW010000002.1"/>
</dbReference>
<dbReference type="EMBL" id="JBHSQW010000002">
    <property type="protein sequence ID" value="MFC5992924.1"/>
    <property type="molecule type" value="Genomic_DNA"/>
</dbReference>